<dbReference type="AlphaFoldDB" id="A0A1H6FX35"/>
<keyword evidence="2" id="KW-1185">Reference proteome</keyword>
<sequence>MTAVHVPVSSTPASGLRALSDTEVPRPVRQAGREAVTLYRAAVTFESLLVKELLGASGVLDSLSAAHPLLGDQAAEALVGGVANGGGLGLAEQLYRALAEAAGVATKHAGGAR</sequence>
<dbReference type="Proteomes" id="UP000222056">
    <property type="component" value="Unassembled WGS sequence"/>
</dbReference>
<proteinExistence type="predicted"/>
<evidence type="ECO:0000313" key="2">
    <source>
        <dbReference type="Proteomes" id="UP000222056"/>
    </source>
</evidence>
<organism evidence="1 2">
    <name type="scientific">Thermoleophilum album</name>
    <dbReference type="NCBI Taxonomy" id="29539"/>
    <lineage>
        <taxon>Bacteria</taxon>
        <taxon>Bacillati</taxon>
        <taxon>Actinomycetota</taxon>
        <taxon>Thermoleophilia</taxon>
        <taxon>Thermoleophilales</taxon>
        <taxon>Thermoleophilaceae</taxon>
        <taxon>Thermoleophilum</taxon>
    </lineage>
</organism>
<name>A0A1H6FX35_THEAL</name>
<dbReference type="EMBL" id="FNWJ01000002">
    <property type="protein sequence ID" value="SEH14738.1"/>
    <property type="molecule type" value="Genomic_DNA"/>
</dbReference>
<reference evidence="2" key="1">
    <citation type="submission" date="2016-10" db="EMBL/GenBank/DDBJ databases">
        <authorList>
            <person name="Varghese N."/>
            <person name="Submissions S."/>
        </authorList>
    </citation>
    <scope>NUCLEOTIDE SEQUENCE [LARGE SCALE GENOMIC DNA]</scope>
    <source>
        <strain evidence="2">ATCC 35263</strain>
    </source>
</reference>
<dbReference type="STRING" id="29539.SAMN02745716_1723"/>
<protein>
    <submittedName>
        <fullName evidence="1">Uncharacterized protein</fullName>
    </submittedName>
</protein>
<accession>A0A1H6FX35</accession>
<gene>
    <name evidence="1" type="ORF">SAMN02745716_1723</name>
</gene>
<evidence type="ECO:0000313" key="1">
    <source>
        <dbReference type="EMBL" id="SEH14738.1"/>
    </source>
</evidence>